<evidence type="ECO:0000256" key="12">
    <source>
        <dbReference type="SAM" id="Phobius"/>
    </source>
</evidence>
<evidence type="ECO:0000256" key="9">
    <source>
        <dbReference type="ARBA" id="ARBA00022840"/>
    </source>
</evidence>
<evidence type="ECO:0000256" key="8">
    <source>
        <dbReference type="ARBA" id="ARBA00022777"/>
    </source>
</evidence>
<dbReference type="GO" id="GO:0016036">
    <property type="term" value="P:cellular response to phosphate starvation"/>
    <property type="evidence" value="ECO:0007669"/>
    <property type="project" value="TreeGrafter"/>
</dbReference>
<dbReference type="InterPro" id="IPR036097">
    <property type="entry name" value="HisK_dim/P_sf"/>
</dbReference>
<evidence type="ECO:0000256" key="4">
    <source>
        <dbReference type="ARBA" id="ARBA00022475"/>
    </source>
</evidence>
<evidence type="ECO:0000256" key="5">
    <source>
        <dbReference type="ARBA" id="ARBA00022553"/>
    </source>
</evidence>
<dbReference type="Gene3D" id="6.10.340.10">
    <property type="match status" value="1"/>
</dbReference>
<reference evidence="14" key="1">
    <citation type="submission" date="2022-09" db="EMBL/GenBank/DDBJ databases">
        <title>Complete Genomes of Fervidibacillus albus and Fervidibacillus halotolerans isolated from tidal flat sediments.</title>
        <authorList>
            <person name="Kwon K.K."/>
            <person name="Yang S.-H."/>
            <person name="Park M.J."/>
            <person name="Oh H.-M."/>
        </authorList>
    </citation>
    <scope>NUCLEOTIDE SEQUENCE</scope>
    <source>
        <strain evidence="14">MEBiC13591</strain>
    </source>
</reference>
<dbReference type="Gene3D" id="3.30.450.20">
    <property type="entry name" value="PAS domain"/>
    <property type="match status" value="1"/>
</dbReference>
<dbReference type="SUPFAM" id="SSF55874">
    <property type="entry name" value="ATPase domain of HSP90 chaperone/DNA topoisomerase II/histidine kinase"/>
    <property type="match status" value="1"/>
</dbReference>
<dbReference type="Proteomes" id="UP001164718">
    <property type="component" value="Chromosome"/>
</dbReference>
<evidence type="ECO:0000256" key="7">
    <source>
        <dbReference type="ARBA" id="ARBA00022741"/>
    </source>
</evidence>
<evidence type="ECO:0000256" key="10">
    <source>
        <dbReference type="ARBA" id="ARBA00023012"/>
    </source>
</evidence>
<dbReference type="SMART" id="SM00387">
    <property type="entry name" value="HATPase_c"/>
    <property type="match status" value="1"/>
</dbReference>
<keyword evidence="12" id="KW-1133">Transmembrane helix</keyword>
<dbReference type="Pfam" id="PF00512">
    <property type="entry name" value="HisKA"/>
    <property type="match status" value="1"/>
</dbReference>
<evidence type="ECO:0000256" key="6">
    <source>
        <dbReference type="ARBA" id="ARBA00022679"/>
    </source>
</evidence>
<dbReference type="Gene3D" id="1.10.287.130">
    <property type="match status" value="1"/>
</dbReference>
<comment type="catalytic activity">
    <reaction evidence="1">
        <text>ATP + protein L-histidine = ADP + protein N-phospho-L-histidine.</text>
        <dbReference type="EC" id="2.7.13.3"/>
    </reaction>
</comment>
<dbReference type="SMART" id="SM00091">
    <property type="entry name" value="PAS"/>
    <property type="match status" value="1"/>
</dbReference>
<dbReference type="RefSeq" id="WP_275417959.1">
    <property type="nucleotide sequence ID" value="NZ_CP106878.1"/>
</dbReference>
<dbReference type="InterPro" id="IPR035965">
    <property type="entry name" value="PAS-like_dom_sf"/>
</dbReference>
<keyword evidence="12" id="KW-0812">Transmembrane</keyword>
<keyword evidence="10" id="KW-0902">Two-component regulatory system</keyword>
<dbReference type="InterPro" id="IPR036890">
    <property type="entry name" value="HATPase_C_sf"/>
</dbReference>
<dbReference type="EC" id="2.7.13.3" evidence="3"/>
<dbReference type="GO" id="GO:0005524">
    <property type="term" value="F:ATP binding"/>
    <property type="evidence" value="ECO:0007669"/>
    <property type="project" value="UniProtKB-KW"/>
</dbReference>
<dbReference type="Pfam" id="PF00989">
    <property type="entry name" value="PAS"/>
    <property type="match status" value="1"/>
</dbReference>
<dbReference type="SUPFAM" id="SSF47384">
    <property type="entry name" value="Homodimeric domain of signal transducing histidine kinase"/>
    <property type="match status" value="1"/>
</dbReference>
<organism evidence="14 15">
    <name type="scientific">Fervidibacillus albus</name>
    <dbReference type="NCBI Taxonomy" id="2980026"/>
    <lineage>
        <taxon>Bacteria</taxon>
        <taxon>Bacillati</taxon>
        <taxon>Bacillota</taxon>
        <taxon>Bacilli</taxon>
        <taxon>Bacillales</taxon>
        <taxon>Bacillaceae</taxon>
        <taxon>Fervidibacillus</taxon>
    </lineage>
</organism>
<dbReference type="InterPro" id="IPR013767">
    <property type="entry name" value="PAS_fold"/>
</dbReference>
<dbReference type="GO" id="GO:0005886">
    <property type="term" value="C:plasma membrane"/>
    <property type="evidence" value="ECO:0007669"/>
    <property type="project" value="UniProtKB-SubCell"/>
</dbReference>
<dbReference type="FunFam" id="3.30.565.10:FF:000023">
    <property type="entry name" value="PAS domain-containing sensor histidine kinase"/>
    <property type="match status" value="1"/>
</dbReference>
<evidence type="ECO:0000313" key="14">
    <source>
        <dbReference type="EMBL" id="WAA10174.1"/>
    </source>
</evidence>
<proteinExistence type="predicted"/>
<dbReference type="GO" id="GO:0000155">
    <property type="term" value="F:phosphorelay sensor kinase activity"/>
    <property type="evidence" value="ECO:0007669"/>
    <property type="project" value="InterPro"/>
</dbReference>
<accession>A0A9E8LV59</accession>
<keyword evidence="9 14" id="KW-0067">ATP-binding</keyword>
<dbReference type="GO" id="GO:0004721">
    <property type="term" value="F:phosphoprotein phosphatase activity"/>
    <property type="evidence" value="ECO:0007669"/>
    <property type="project" value="TreeGrafter"/>
</dbReference>
<dbReference type="PRINTS" id="PR00344">
    <property type="entry name" value="BCTRLSENSOR"/>
</dbReference>
<dbReference type="Gene3D" id="3.30.565.10">
    <property type="entry name" value="Histidine kinase-like ATPase, C-terminal domain"/>
    <property type="match status" value="1"/>
</dbReference>
<dbReference type="SUPFAM" id="SSF55785">
    <property type="entry name" value="PYP-like sensor domain (PAS domain)"/>
    <property type="match status" value="1"/>
</dbReference>
<keyword evidence="5" id="KW-0597">Phosphoprotein</keyword>
<dbReference type="NCBIfam" id="TIGR00229">
    <property type="entry name" value="sensory_box"/>
    <property type="match status" value="1"/>
</dbReference>
<keyword evidence="8" id="KW-0418">Kinase</keyword>
<dbReference type="KEGG" id="faf:OE104_02185"/>
<keyword evidence="11 12" id="KW-0472">Membrane</keyword>
<feature type="transmembrane region" description="Helical" evidence="12">
    <location>
        <begin position="6"/>
        <end position="27"/>
    </location>
</feature>
<dbReference type="AlphaFoldDB" id="A0A9E8LV59"/>
<dbReference type="InterPro" id="IPR003594">
    <property type="entry name" value="HATPase_dom"/>
</dbReference>
<dbReference type="PROSITE" id="PS50109">
    <property type="entry name" value="HIS_KIN"/>
    <property type="match status" value="1"/>
</dbReference>
<keyword evidence="15" id="KW-1185">Reference proteome</keyword>
<dbReference type="InterPro" id="IPR004358">
    <property type="entry name" value="Sig_transdc_His_kin-like_C"/>
</dbReference>
<dbReference type="SMART" id="SM00388">
    <property type="entry name" value="HisKA"/>
    <property type="match status" value="1"/>
</dbReference>
<keyword evidence="6" id="KW-0808">Transferase</keyword>
<dbReference type="CDD" id="cd00130">
    <property type="entry name" value="PAS"/>
    <property type="match status" value="1"/>
</dbReference>
<evidence type="ECO:0000256" key="11">
    <source>
        <dbReference type="ARBA" id="ARBA00023136"/>
    </source>
</evidence>
<keyword evidence="4" id="KW-1003">Cell membrane</keyword>
<dbReference type="CDD" id="cd00082">
    <property type="entry name" value="HisKA"/>
    <property type="match status" value="1"/>
</dbReference>
<dbReference type="InterPro" id="IPR000014">
    <property type="entry name" value="PAS"/>
</dbReference>
<keyword evidence="7" id="KW-0547">Nucleotide-binding</keyword>
<dbReference type="GO" id="GO:0006355">
    <property type="term" value="P:regulation of DNA-templated transcription"/>
    <property type="evidence" value="ECO:0007669"/>
    <property type="project" value="InterPro"/>
</dbReference>
<comment type="subcellular location">
    <subcellularLocation>
        <location evidence="2">Cell membrane</location>
    </subcellularLocation>
</comment>
<name>A0A9E8LV59_9BACI</name>
<sequence>MKNFRFKLFFALITLIIIVFVGLGILLGQLFENYFVRTIQEHTTRETELIVNQLEKEGSLIPYDDESLQLVKETLNADVLILSKEGDLIFQSSEETFETMDERATAQILENAKSENSGLYEGTENDLFYSWQIIEFEDSPDRILIMERRIDELEAVTKQIWIVLSFSLGSAFFIILYIGSRITSIYIKPVESATKAAIELAKGNYQARTYEDYGEFNLLSSSINILARNLQRFKREQEMQTDRLMTIIEHMGSGLILIDDKGYIRLTNRTYNETFHGDGEQINGRTYNDIIEHGEIKKIIEEVFMTEQTIRKQVIIPIEIQLKHFEIYGAPIISYHNEWKGIVLVFHDITELKKLEQIRKDFVANVSHELKTPITSIKGFTETLLDGAKNDPQALDSFLSIIYKESERLQSLIHDLLELSKIEQEGFTLHIERIDLNEVVAETVRMLENRAEEKQIQLLFPTGDETFIEGDFSRIKQIFINLISNAITYTPKGGTVHIAIDETEDFVQIAVSDTGIGIDPEQIPRIFERFYRVDKARSRNSGGTGLGLAIVKHLVEAHYGEIKVESALGKGSTFLVIIPKRYRKENKKMK</sequence>
<gene>
    <name evidence="14" type="ORF">OE104_02185</name>
</gene>
<dbReference type="InterPro" id="IPR050351">
    <property type="entry name" value="BphY/WalK/GraS-like"/>
</dbReference>
<dbReference type="InterPro" id="IPR003661">
    <property type="entry name" value="HisK_dim/P_dom"/>
</dbReference>
<dbReference type="FunFam" id="1.10.287.130:FF:000008">
    <property type="entry name" value="Two-component sensor histidine kinase"/>
    <property type="match status" value="1"/>
</dbReference>
<protein>
    <recommendedName>
        <fullName evidence="3">histidine kinase</fullName>
        <ecNumber evidence="3">2.7.13.3</ecNumber>
    </recommendedName>
</protein>
<evidence type="ECO:0000313" key="15">
    <source>
        <dbReference type="Proteomes" id="UP001164718"/>
    </source>
</evidence>
<dbReference type="InterPro" id="IPR005467">
    <property type="entry name" value="His_kinase_dom"/>
</dbReference>
<evidence type="ECO:0000256" key="2">
    <source>
        <dbReference type="ARBA" id="ARBA00004236"/>
    </source>
</evidence>
<dbReference type="NCBIfam" id="NF046044">
    <property type="entry name" value="PnpS"/>
    <property type="match status" value="1"/>
</dbReference>
<feature type="domain" description="Histidine kinase" evidence="13">
    <location>
        <begin position="365"/>
        <end position="582"/>
    </location>
</feature>
<dbReference type="EMBL" id="CP106878">
    <property type="protein sequence ID" value="WAA10174.1"/>
    <property type="molecule type" value="Genomic_DNA"/>
</dbReference>
<evidence type="ECO:0000259" key="13">
    <source>
        <dbReference type="PROSITE" id="PS50109"/>
    </source>
</evidence>
<dbReference type="PANTHER" id="PTHR45453:SF1">
    <property type="entry name" value="PHOSPHATE REGULON SENSOR PROTEIN PHOR"/>
    <property type="match status" value="1"/>
</dbReference>
<evidence type="ECO:0000256" key="3">
    <source>
        <dbReference type="ARBA" id="ARBA00012438"/>
    </source>
</evidence>
<dbReference type="PANTHER" id="PTHR45453">
    <property type="entry name" value="PHOSPHATE REGULON SENSOR PROTEIN PHOR"/>
    <property type="match status" value="1"/>
</dbReference>
<dbReference type="CDD" id="cd16922">
    <property type="entry name" value="HATPase_EvgS-ArcB-TorS-like"/>
    <property type="match status" value="1"/>
</dbReference>
<evidence type="ECO:0000256" key="1">
    <source>
        <dbReference type="ARBA" id="ARBA00000085"/>
    </source>
</evidence>
<dbReference type="Pfam" id="PF02518">
    <property type="entry name" value="HATPase_c"/>
    <property type="match status" value="1"/>
</dbReference>